<dbReference type="InterPro" id="IPR000185">
    <property type="entry name" value="SecA"/>
</dbReference>
<dbReference type="InterPro" id="IPR044722">
    <property type="entry name" value="SecA_SF2_C"/>
</dbReference>
<dbReference type="SUPFAM" id="SSF81767">
    <property type="entry name" value="Pre-protein crosslinking domain of SecA"/>
    <property type="match status" value="1"/>
</dbReference>
<dbReference type="Pfam" id="PF07516">
    <property type="entry name" value="SecA_SW"/>
    <property type="match status" value="1"/>
</dbReference>
<evidence type="ECO:0000256" key="1">
    <source>
        <dbReference type="ARBA" id="ARBA00004170"/>
    </source>
</evidence>
<keyword evidence="7 12" id="KW-0067">ATP-binding</keyword>
<evidence type="ECO:0000256" key="3">
    <source>
        <dbReference type="ARBA" id="ARBA00022448"/>
    </source>
</evidence>
<evidence type="ECO:0000256" key="9">
    <source>
        <dbReference type="ARBA" id="ARBA00022967"/>
    </source>
</evidence>
<proteinExistence type="inferred from homology"/>
<dbReference type="CDD" id="cd18803">
    <property type="entry name" value="SF2_C_secA"/>
    <property type="match status" value="1"/>
</dbReference>
<dbReference type="FunFam" id="3.40.50.300:FF:000429">
    <property type="entry name" value="Preprotein translocase subunit SecA"/>
    <property type="match status" value="1"/>
</dbReference>
<dbReference type="InterPro" id="IPR011115">
    <property type="entry name" value="SecA_DEAD"/>
</dbReference>
<dbReference type="Gene3D" id="3.40.50.300">
    <property type="entry name" value="P-loop containing nucleotide triphosphate hydrolases"/>
    <property type="match status" value="3"/>
</dbReference>
<feature type="binding site" evidence="12">
    <location>
        <begin position="103"/>
        <end position="107"/>
    </location>
    <ligand>
        <name>ATP</name>
        <dbReference type="ChEBI" id="CHEBI:30616"/>
    </ligand>
</feature>
<dbReference type="CDD" id="cd17928">
    <property type="entry name" value="DEXDc_SecA"/>
    <property type="match status" value="1"/>
</dbReference>
<reference evidence="18 19" key="1">
    <citation type="submission" date="2017-09" db="EMBL/GenBank/DDBJ databases">
        <title>Depth-based differentiation of microbial function through sediment-hosted aquifers and enrichment of novel symbionts in the deep terrestrial subsurface.</title>
        <authorList>
            <person name="Probst A.J."/>
            <person name="Ladd B."/>
            <person name="Jarett J.K."/>
            <person name="Geller-Mcgrath D.E."/>
            <person name="Sieber C.M."/>
            <person name="Emerson J.B."/>
            <person name="Anantharaman K."/>
            <person name="Thomas B.C."/>
            <person name="Malmstrom R."/>
            <person name="Stieglmeier M."/>
            <person name="Klingl A."/>
            <person name="Woyke T."/>
            <person name="Ryan C.M."/>
            <person name="Banfield J.F."/>
        </authorList>
    </citation>
    <scope>NUCLEOTIDE SEQUENCE [LARGE SCALE GENOMIC DNA]</scope>
    <source>
        <strain evidence="18">CG11_big_fil_rev_8_21_14_0_20_40_15</strain>
    </source>
</reference>
<dbReference type="PROSITE" id="PS51194">
    <property type="entry name" value="HELICASE_CTER"/>
    <property type="match status" value="1"/>
</dbReference>
<evidence type="ECO:0000256" key="8">
    <source>
        <dbReference type="ARBA" id="ARBA00022927"/>
    </source>
</evidence>
<dbReference type="InterPro" id="IPR011116">
    <property type="entry name" value="SecA_Wing/Scaffold"/>
</dbReference>
<evidence type="ECO:0000256" key="2">
    <source>
        <dbReference type="ARBA" id="ARBA00007650"/>
    </source>
</evidence>
<keyword evidence="6 12" id="KW-0547">Nucleotide-binding</keyword>
<dbReference type="GO" id="GO:0006605">
    <property type="term" value="P:protein targeting"/>
    <property type="evidence" value="ECO:0007669"/>
    <property type="project" value="UniProtKB-UniRule"/>
</dbReference>
<evidence type="ECO:0000256" key="10">
    <source>
        <dbReference type="ARBA" id="ARBA00023010"/>
    </source>
</evidence>
<feature type="binding site" evidence="12">
    <location>
        <position position="517"/>
    </location>
    <ligand>
        <name>ATP</name>
        <dbReference type="ChEBI" id="CHEBI:30616"/>
    </ligand>
</feature>
<sequence length="893" mass="100585">MAIFSKIFGDSGSRVVSKYMPLVEKINELEKQFEAFSDLELREKSEEFKERLGKGEILDDLLPEAFAAVREAAKRTISQRHFDVQLIGGITLHEGKIAEMKTGEGKTLAATLAVYLNALQAKGVHVVTVNDYLSKRDTNWMGPIYHALGVSVGCIVHDRAYLFEPAAQSDKNEVTIEMENLKEVLRFQAYKADITYGTNNEFGFDYLRDNMVGDLSELVQRGHNYAIVDEVDSILIDEARTPLIISAPDVDSGKLYQMFATIVPKLKAEQDYTVDEKMRAVSLTEEGIAKVEKILGMDIYNEGGVSYAHHLEQALRAEILFKRDKDYVVNPSADGGEVIIVDDFTGRLMFGRRYSEGLHQAIEAKEGVKVQQESRTLATITFQNYFRMYKKLAGMTGTALTNAEEFSKVYNLEVAAIPTNKPMIRADLPDRIYRTERGKFQAVAREIKDRSQKGQPVLVGTVSIEKNERLSALLKKEGISHQLLNAKNHEQEAQIIAQAGKAGAVTVATNMAGRGVDIILGGRPESVEQHDRVVALDGLHIIGTERHEARRIDNQLRGRGGRQGDPGSSQFFVSLKDDLMRIFGSDRLKRMMEVLNVPEDQPIENRMVSRAIEAAQGKIEGYNFDIRKHVLDYDDVMNKQRQRIYLWRRGVLAGETEKSLKDEIMEAVEKEIVGLVQANTLGEQPEWNFKEIYEVSNSIFPLPGDARQKLADFKDSEEITNYLVEAAKNAYEIKEKEVGQENMRQIERLIMLRTIDVFWMDHLDNMEHLRDSVRLRAYGQRDPLVEYKNEGHKLFQSLLGAIESSVAKTIYRVSLTKEPRQENPMARAFENRPPAGTPMSQSPNKDIGRPNSAPGGTGARFAPNAKIGRNDPCWCGAKHPDGRPIKYKRCHGA</sequence>
<dbReference type="GO" id="GO:0005829">
    <property type="term" value="C:cytosol"/>
    <property type="evidence" value="ECO:0007669"/>
    <property type="project" value="TreeGrafter"/>
</dbReference>
<dbReference type="GO" id="GO:0008564">
    <property type="term" value="F:protein-exporting ATPase activity"/>
    <property type="evidence" value="ECO:0007669"/>
    <property type="project" value="UniProtKB-EC"/>
</dbReference>
<organism evidence="18 19">
    <name type="scientific">Candidatus Portnoybacteria bacterium CG11_big_fil_rev_8_21_14_0_20_40_15</name>
    <dbReference type="NCBI Taxonomy" id="1974817"/>
    <lineage>
        <taxon>Bacteria</taxon>
        <taxon>Candidatus Portnoyibacteriota</taxon>
    </lineage>
</organism>
<dbReference type="PANTHER" id="PTHR30612">
    <property type="entry name" value="SECA INNER MEMBRANE COMPONENT OF SEC PROTEIN SECRETION SYSTEM"/>
    <property type="match status" value="1"/>
</dbReference>
<dbReference type="HAMAP" id="MF_01382">
    <property type="entry name" value="SecA"/>
    <property type="match status" value="1"/>
</dbReference>
<evidence type="ECO:0000313" key="18">
    <source>
        <dbReference type="EMBL" id="PIQ75084.1"/>
    </source>
</evidence>
<keyword evidence="3 12" id="KW-0813">Transport</keyword>
<keyword evidence="8 12" id="KW-0653">Protein transport</keyword>
<dbReference type="Pfam" id="PF01043">
    <property type="entry name" value="SecA_PP_bind"/>
    <property type="match status" value="1"/>
</dbReference>
<evidence type="ECO:0000259" key="17">
    <source>
        <dbReference type="PROSITE" id="PS51196"/>
    </source>
</evidence>
<dbReference type="GO" id="GO:0031522">
    <property type="term" value="C:cell envelope Sec protein transport complex"/>
    <property type="evidence" value="ECO:0007669"/>
    <property type="project" value="TreeGrafter"/>
</dbReference>
<dbReference type="AlphaFoldDB" id="A0A2H0KUI7"/>
<dbReference type="InterPro" id="IPR001650">
    <property type="entry name" value="Helicase_C-like"/>
</dbReference>
<feature type="region of interest" description="Disordered" evidence="14">
    <location>
        <begin position="819"/>
        <end position="864"/>
    </location>
</feature>
<dbReference type="SMART" id="SM00957">
    <property type="entry name" value="SecA_DEAD"/>
    <property type="match status" value="1"/>
</dbReference>
<comment type="subunit">
    <text evidence="12">Monomer and homodimer. Part of the essential Sec protein translocation apparatus which comprises SecA, SecYEG and auxiliary proteins SecDF. Other proteins may also be involved.</text>
</comment>
<dbReference type="SMART" id="SM00958">
    <property type="entry name" value="SecA_PP_bind"/>
    <property type="match status" value="1"/>
</dbReference>
<evidence type="ECO:0000256" key="14">
    <source>
        <dbReference type="SAM" id="MobiDB-lite"/>
    </source>
</evidence>
<evidence type="ECO:0000256" key="11">
    <source>
        <dbReference type="ARBA" id="ARBA00023136"/>
    </source>
</evidence>
<dbReference type="GO" id="GO:0005524">
    <property type="term" value="F:ATP binding"/>
    <property type="evidence" value="ECO:0007669"/>
    <property type="project" value="UniProtKB-UniRule"/>
</dbReference>
<dbReference type="InterPro" id="IPR014001">
    <property type="entry name" value="Helicase_ATP-bd"/>
</dbReference>
<evidence type="ECO:0000259" key="16">
    <source>
        <dbReference type="PROSITE" id="PS51194"/>
    </source>
</evidence>
<evidence type="ECO:0000256" key="12">
    <source>
        <dbReference type="HAMAP-Rule" id="MF_01382"/>
    </source>
</evidence>
<dbReference type="EMBL" id="PCVO01000048">
    <property type="protein sequence ID" value="PIQ75084.1"/>
    <property type="molecule type" value="Genomic_DNA"/>
</dbReference>
<comment type="subcellular location">
    <subcellularLocation>
        <location evidence="12">Cell membrane</location>
        <topology evidence="12">Peripheral membrane protein</topology>
        <orientation evidence="12">Cytoplasmic side</orientation>
    </subcellularLocation>
    <subcellularLocation>
        <location evidence="12">Cytoplasm</location>
    </subcellularLocation>
    <subcellularLocation>
        <location evidence="1">Membrane</location>
        <topology evidence="1">Peripheral membrane protein</topology>
    </subcellularLocation>
    <text evidence="12">Distribution is 50-50.</text>
</comment>
<evidence type="ECO:0000256" key="4">
    <source>
        <dbReference type="ARBA" id="ARBA00022475"/>
    </source>
</evidence>
<evidence type="ECO:0000256" key="6">
    <source>
        <dbReference type="ARBA" id="ARBA00022741"/>
    </source>
</evidence>
<comment type="caution">
    <text evidence="18">The sequence shown here is derived from an EMBL/GenBank/DDBJ whole genome shotgun (WGS) entry which is preliminary data.</text>
</comment>
<feature type="binding site" evidence="12">
    <location>
        <position position="85"/>
    </location>
    <ligand>
        <name>ATP</name>
        <dbReference type="ChEBI" id="CHEBI:30616"/>
    </ligand>
</feature>
<keyword evidence="9 12" id="KW-1278">Translocase</keyword>
<evidence type="ECO:0000313" key="19">
    <source>
        <dbReference type="Proteomes" id="UP000229317"/>
    </source>
</evidence>
<dbReference type="NCBIfam" id="NF009538">
    <property type="entry name" value="PRK12904.1"/>
    <property type="match status" value="1"/>
</dbReference>
<name>A0A2H0KUI7_9BACT</name>
<feature type="domain" description="Helicase ATP-binding" evidence="15">
    <location>
        <begin position="87"/>
        <end position="267"/>
    </location>
</feature>
<dbReference type="Gene3D" id="3.90.1440.10">
    <property type="entry name" value="SecA, preprotein cross-linking domain"/>
    <property type="match status" value="1"/>
</dbReference>
<keyword evidence="11 12" id="KW-0472">Membrane</keyword>
<dbReference type="NCBIfam" id="NF006630">
    <property type="entry name" value="PRK09200.1"/>
    <property type="match status" value="1"/>
</dbReference>
<dbReference type="GO" id="GO:0065002">
    <property type="term" value="P:intracellular protein transmembrane transport"/>
    <property type="evidence" value="ECO:0007669"/>
    <property type="project" value="UniProtKB-UniRule"/>
</dbReference>
<dbReference type="InterPro" id="IPR020937">
    <property type="entry name" value="SecA_CS"/>
</dbReference>
<keyword evidence="4 12" id="KW-1003">Cell membrane</keyword>
<dbReference type="GO" id="GO:0043952">
    <property type="term" value="P:protein transport by the Sec complex"/>
    <property type="evidence" value="ECO:0007669"/>
    <property type="project" value="TreeGrafter"/>
</dbReference>
<dbReference type="InterPro" id="IPR014018">
    <property type="entry name" value="SecA_motor_DEAD"/>
</dbReference>
<dbReference type="PRINTS" id="PR00906">
    <property type="entry name" value="SECA"/>
</dbReference>
<dbReference type="PANTHER" id="PTHR30612:SF0">
    <property type="entry name" value="CHLOROPLAST PROTEIN-TRANSPORTING ATPASE"/>
    <property type="match status" value="1"/>
</dbReference>
<evidence type="ECO:0000259" key="15">
    <source>
        <dbReference type="PROSITE" id="PS51192"/>
    </source>
</evidence>
<dbReference type="InterPro" id="IPR036670">
    <property type="entry name" value="SecA_X-link_sf"/>
</dbReference>
<dbReference type="PROSITE" id="PS51196">
    <property type="entry name" value="SECA_MOTOR_DEAD"/>
    <property type="match status" value="1"/>
</dbReference>
<dbReference type="GO" id="GO:0005886">
    <property type="term" value="C:plasma membrane"/>
    <property type="evidence" value="ECO:0007669"/>
    <property type="project" value="UniProtKB-SubCell"/>
</dbReference>
<dbReference type="Gene3D" id="1.10.3060.10">
    <property type="entry name" value="Helical scaffold and wing domains of SecA"/>
    <property type="match status" value="1"/>
</dbReference>
<evidence type="ECO:0000256" key="13">
    <source>
        <dbReference type="RuleBase" id="RU003874"/>
    </source>
</evidence>
<dbReference type="NCBIfam" id="TIGR00963">
    <property type="entry name" value="secA"/>
    <property type="match status" value="1"/>
</dbReference>
<keyword evidence="5 12" id="KW-0963">Cytoplasm</keyword>
<comment type="similarity">
    <text evidence="2 12 13">Belongs to the SecA family.</text>
</comment>
<protein>
    <recommendedName>
        <fullName evidence="12 13">Protein translocase subunit SecA</fullName>
        <ecNumber evidence="12">7.4.2.8</ecNumber>
    </recommendedName>
</protein>
<dbReference type="InterPro" id="IPR036266">
    <property type="entry name" value="SecA_Wing/Scaffold_sf"/>
</dbReference>
<evidence type="ECO:0000256" key="7">
    <source>
        <dbReference type="ARBA" id="ARBA00022840"/>
    </source>
</evidence>
<dbReference type="Proteomes" id="UP000229317">
    <property type="component" value="Unassembled WGS sequence"/>
</dbReference>
<feature type="domain" description="Helicase C-terminal" evidence="16">
    <location>
        <begin position="439"/>
        <end position="611"/>
    </location>
</feature>
<dbReference type="PROSITE" id="PS01312">
    <property type="entry name" value="SECA"/>
    <property type="match status" value="1"/>
</dbReference>
<gene>
    <name evidence="12" type="primary">secA</name>
    <name evidence="18" type="ORF">COV84_03265</name>
</gene>
<dbReference type="GO" id="GO:0017038">
    <property type="term" value="P:protein import"/>
    <property type="evidence" value="ECO:0007669"/>
    <property type="project" value="InterPro"/>
</dbReference>
<dbReference type="SUPFAM" id="SSF52540">
    <property type="entry name" value="P-loop containing nucleoside triphosphate hydrolases"/>
    <property type="match status" value="2"/>
</dbReference>
<evidence type="ECO:0000256" key="5">
    <source>
        <dbReference type="ARBA" id="ARBA00022490"/>
    </source>
</evidence>
<feature type="domain" description="SecA family profile" evidence="17">
    <location>
        <begin position="1"/>
        <end position="604"/>
    </location>
</feature>
<keyword evidence="10 12" id="KW-0811">Translocation</keyword>
<comment type="function">
    <text evidence="12">Part of the Sec protein translocase complex. Interacts with the SecYEG preprotein conducting channel. Has a central role in coupling the hydrolysis of ATP to the transfer of proteins into and across the cell membrane, serving as an ATP-driven molecular motor driving the stepwise translocation of polypeptide chains across the membrane.</text>
</comment>
<dbReference type="SUPFAM" id="SSF81886">
    <property type="entry name" value="Helical scaffold and wing domains of SecA"/>
    <property type="match status" value="1"/>
</dbReference>
<dbReference type="InterPro" id="IPR011130">
    <property type="entry name" value="SecA_preprotein_X-link_dom"/>
</dbReference>
<accession>A0A2H0KUI7</accession>
<dbReference type="PROSITE" id="PS51192">
    <property type="entry name" value="HELICASE_ATP_BIND_1"/>
    <property type="match status" value="1"/>
</dbReference>
<comment type="catalytic activity">
    <reaction evidence="12">
        <text>ATP + H2O + cellular proteinSide 1 = ADP + phosphate + cellular proteinSide 2.</text>
        <dbReference type="EC" id="7.4.2.8"/>
    </reaction>
</comment>
<dbReference type="InterPro" id="IPR027417">
    <property type="entry name" value="P-loop_NTPase"/>
</dbReference>
<dbReference type="Pfam" id="PF07517">
    <property type="entry name" value="SecA_DEAD"/>
    <property type="match status" value="1"/>
</dbReference>
<dbReference type="Pfam" id="PF21090">
    <property type="entry name" value="P-loop_SecA"/>
    <property type="match status" value="1"/>
</dbReference>
<dbReference type="EC" id="7.4.2.8" evidence="12"/>
<dbReference type="FunFam" id="3.90.1440.10:FF:000002">
    <property type="entry name" value="Protein translocase subunit SecA"/>
    <property type="match status" value="1"/>
</dbReference>